<comment type="caution">
    <text evidence="3">The sequence shown here is derived from an EMBL/GenBank/DDBJ whole genome shotgun (WGS) entry which is preliminary data.</text>
</comment>
<evidence type="ECO:0000259" key="2">
    <source>
        <dbReference type="Pfam" id="PF02557"/>
    </source>
</evidence>
<accession>A0A853DP82</accession>
<feature type="chain" id="PRO_5032273657" description="D-alanyl-D-alanine carboxypeptidase-like core domain-containing protein" evidence="1">
    <location>
        <begin position="29"/>
        <end position="351"/>
    </location>
</feature>
<dbReference type="GO" id="GO:0006508">
    <property type="term" value="P:proteolysis"/>
    <property type="evidence" value="ECO:0007669"/>
    <property type="project" value="InterPro"/>
</dbReference>
<dbReference type="InterPro" id="IPR003709">
    <property type="entry name" value="VanY-like_core_dom"/>
</dbReference>
<dbReference type="Pfam" id="PF02557">
    <property type="entry name" value="VanY"/>
    <property type="match status" value="1"/>
</dbReference>
<evidence type="ECO:0000313" key="4">
    <source>
        <dbReference type="Proteomes" id="UP000571817"/>
    </source>
</evidence>
<dbReference type="CDD" id="cd14814">
    <property type="entry name" value="Peptidase_M15"/>
    <property type="match status" value="1"/>
</dbReference>
<dbReference type="Proteomes" id="UP000571817">
    <property type="component" value="Unassembled WGS sequence"/>
</dbReference>
<organism evidence="3 4">
    <name type="scientific">Allobranchiibius huperziae</name>
    <dbReference type="NCBI Taxonomy" id="1874116"/>
    <lineage>
        <taxon>Bacteria</taxon>
        <taxon>Bacillati</taxon>
        <taxon>Actinomycetota</taxon>
        <taxon>Actinomycetes</taxon>
        <taxon>Micrococcales</taxon>
        <taxon>Dermacoccaceae</taxon>
        <taxon>Allobranchiibius</taxon>
    </lineage>
</organism>
<feature type="signal peptide" evidence="1">
    <location>
        <begin position="1"/>
        <end position="28"/>
    </location>
</feature>
<dbReference type="GO" id="GO:0008233">
    <property type="term" value="F:peptidase activity"/>
    <property type="evidence" value="ECO:0007669"/>
    <property type="project" value="InterPro"/>
</dbReference>
<dbReference type="EMBL" id="JACCFW010000001">
    <property type="protein sequence ID" value="NYJ75945.1"/>
    <property type="molecule type" value="Genomic_DNA"/>
</dbReference>
<evidence type="ECO:0000256" key="1">
    <source>
        <dbReference type="SAM" id="SignalP"/>
    </source>
</evidence>
<dbReference type="AlphaFoldDB" id="A0A853DP82"/>
<proteinExistence type="predicted"/>
<protein>
    <recommendedName>
        <fullName evidence="2">D-alanyl-D-alanine carboxypeptidase-like core domain-containing protein</fullName>
    </recommendedName>
</protein>
<dbReference type="InterPro" id="IPR009045">
    <property type="entry name" value="Zn_M74/Hedgehog-like"/>
</dbReference>
<dbReference type="RefSeq" id="WP_179483002.1">
    <property type="nucleotide sequence ID" value="NZ_JACCFW010000001.1"/>
</dbReference>
<dbReference type="Gene3D" id="3.30.1380.10">
    <property type="match status" value="1"/>
</dbReference>
<dbReference type="SUPFAM" id="SSF55166">
    <property type="entry name" value="Hedgehog/DD-peptidase"/>
    <property type="match status" value="1"/>
</dbReference>
<gene>
    <name evidence="3" type="ORF">HNR15_002908</name>
</gene>
<sequence>MVIAIRRAAGAVIGITALTALAAGPAQAAQPHPDASTQTAHAPAAVQHADSQVWTLYTGSAGASFRANSSNTATFVARPGTGYQFTGVLGSGSTAGWVQATSGTYTGQWISAYSVTTTNPAQPLGSGAGSSAVVSTPNVTRYVVTGWATPNIRASYSYRSAIVATVKQGVAFTGTYVNYAWFRITSGTYAGRFISTAMLQTSPNQASYNGVMPAAEMCAADSALGTSWEPTTPRYLACGARDSLANMNAAFKATFGYNLSISEAYRPLVKQQFYYDLLGSQAAVPGTSNHGLGQAIDFDTQTTKGGSTSIYYWGTPQDKWLTANALNWGFQRPKEYSTPGVGEYWHYTFVG</sequence>
<reference evidence="3 4" key="1">
    <citation type="submission" date="2020-07" db="EMBL/GenBank/DDBJ databases">
        <title>Sequencing the genomes of 1000 actinobacteria strains.</title>
        <authorList>
            <person name="Klenk H.-P."/>
        </authorList>
    </citation>
    <scope>NUCLEOTIDE SEQUENCE [LARGE SCALE GENOMIC DNA]</scope>
    <source>
        <strain evidence="3 4">DSM 29531</strain>
    </source>
</reference>
<keyword evidence="4" id="KW-1185">Reference proteome</keyword>
<feature type="domain" description="D-alanyl-D-alanine carboxypeptidase-like core" evidence="2">
    <location>
        <begin position="236"/>
        <end position="351"/>
    </location>
</feature>
<keyword evidence="1" id="KW-0732">Signal</keyword>
<evidence type="ECO:0000313" key="3">
    <source>
        <dbReference type="EMBL" id="NYJ75945.1"/>
    </source>
</evidence>
<name>A0A853DP82_9MICO</name>